<feature type="region of interest" description="Disordered" evidence="2">
    <location>
        <begin position="493"/>
        <end position="595"/>
    </location>
</feature>
<protein>
    <submittedName>
        <fullName evidence="4">Oleate activated transcription factor 3</fullName>
    </submittedName>
</protein>
<evidence type="ECO:0000259" key="3">
    <source>
        <dbReference type="PROSITE" id="PS50048"/>
    </source>
</evidence>
<dbReference type="GO" id="GO:0000981">
    <property type="term" value="F:DNA-binding transcription factor activity, RNA polymerase II-specific"/>
    <property type="evidence" value="ECO:0007669"/>
    <property type="project" value="InterPro"/>
</dbReference>
<evidence type="ECO:0000256" key="2">
    <source>
        <dbReference type="SAM" id="MobiDB-lite"/>
    </source>
</evidence>
<sequence length="719" mass="78662">MSEPMQAPGPRPPRAERTTTSCGECRRRKQKCNQGQPCSNCARRFPQPLCEYKPSIRCVWSKFPPAPQAGTEDLADPGRDRRPSAVGFPQRPAFAVSPSPSAHARSGGFNPEALRQPPISQPSPLFPPWNPQPQNSEDVGDLLWPGFDFFGQSPTPTLTAQHAWSADQQSLFTSIIGCEEGCTSHSEDVHDAIRILHAYRPGQSQWAGNSWAPASAWTLVPAMSFGTSGLSWPGADLAQDLVSAPVVRVMPNSELLIIFIKFMSQFTASLDGNPEASNPYIKHYAPYCLNSQLLAQVATYSAACFLTDSGHVERTVAMAHKGHVIKLLNEHIRSQLSASDEVIAGVVQLILAEWLWGNTNDLRAHLRGLREMIRFRGGFRMLGLHGLISKLAISLDVAVALSFEISSFLREGPEFDFRDNSQIPLRIALNTPLISSLVAFSSCDTALRIHPAVASILDDMRFLLAAVLALPESPSAKELQKVHTTSAWIHERISSLPEDSPAARRPSATSSPFASRASSAMPEASSEDQQHPLAGRGNPRPQQHQHHQQKQPRRASAQSLSLEHPRVPSRSPPPPGPATPAASAGQPGPADPRPDYVYQAVRQAALLYSRAIMQRRPFSMVVAPAEFLQLWTTAWRVPLSTWRSLLGVLNWILLPIVSCGKAAAAQPHDRFVKGMMNISLFQMGMDNWEIASAVMEAGLSLQRWLAGGWAARQANSSYP</sequence>
<dbReference type="Pfam" id="PF00172">
    <property type="entry name" value="Zn_clus"/>
    <property type="match status" value="1"/>
</dbReference>
<dbReference type="PANTHER" id="PTHR37540">
    <property type="entry name" value="TRANSCRIPTION FACTOR (ACR-2), PUTATIVE-RELATED-RELATED"/>
    <property type="match status" value="1"/>
</dbReference>
<dbReference type="Proteomes" id="UP001303889">
    <property type="component" value="Unassembled WGS sequence"/>
</dbReference>
<feature type="region of interest" description="Disordered" evidence="2">
    <location>
        <begin position="1"/>
        <end position="25"/>
    </location>
</feature>
<feature type="compositionally biased region" description="Pro residues" evidence="2">
    <location>
        <begin position="119"/>
        <end position="131"/>
    </location>
</feature>
<reference evidence="4" key="2">
    <citation type="submission" date="2023-05" db="EMBL/GenBank/DDBJ databases">
        <authorList>
            <consortium name="Lawrence Berkeley National Laboratory"/>
            <person name="Steindorff A."/>
            <person name="Hensen N."/>
            <person name="Bonometti L."/>
            <person name="Westerberg I."/>
            <person name="Brannstrom I.O."/>
            <person name="Guillou S."/>
            <person name="Cros-Aarteil S."/>
            <person name="Calhoun S."/>
            <person name="Haridas S."/>
            <person name="Kuo A."/>
            <person name="Mondo S."/>
            <person name="Pangilinan J."/>
            <person name="Riley R."/>
            <person name="Labutti K."/>
            <person name="Andreopoulos B."/>
            <person name="Lipzen A."/>
            <person name="Chen C."/>
            <person name="Yanf M."/>
            <person name="Daum C."/>
            <person name="Ng V."/>
            <person name="Clum A."/>
            <person name="Ohm R."/>
            <person name="Martin F."/>
            <person name="Silar P."/>
            <person name="Natvig D."/>
            <person name="Lalanne C."/>
            <person name="Gautier V."/>
            <person name="Ament-Velasquez S.L."/>
            <person name="Kruys A."/>
            <person name="Hutchinson M.I."/>
            <person name="Powell A.J."/>
            <person name="Barry K."/>
            <person name="Miller A.N."/>
            <person name="Grigoriev I.V."/>
            <person name="Debuchy R."/>
            <person name="Gladieux P."/>
            <person name="Thoren M.H."/>
            <person name="Johannesson H."/>
        </authorList>
    </citation>
    <scope>NUCLEOTIDE SEQUENCE</scope>
    <source>
        <strain evidence="4">CBS 103.79</strain>
    </source>
</reference>
<gene>
    <name evidence="4" type="ORF">C8A05DRAFT_44717</name>
</gene>
<reference evidence="4" key="1">
    <citation type="journal article" date="2023" name="Mol. Phylogenet. Evol.">
        <title>Genome-scale phylogeny and comparative genomics of the fungal order Sordariales.</title>
        <authorList>
            <person name="Hensen N."/>
            <person name="Bonometti L."/>
            <person name="Westerberg I."/>
            <person name="Brannstrom I.O."/>
            <person name="Guillou S."/>
            <person name="Cros-Aarteil S."/>
            <person name="Calhoun S."/>
            <person name="Haridas S."/>
            <person name="Kuo A."/>
            <person name="Mondo S."/>
            <person name="Pangilinan J."/>
            <person name="Riley R."/>
            <person name="LaButti K."/>
            <person name="Andreopoulos B."/>
            <person name="Lipzen A."/>
            <person name="Chen C."/>
            <person name="Yan M."/>
            <person name="Daum C."/>
            <person name="Ng V."/>
            <person name="Clum A."/>
            <person name="Steindorff A."/>
            <person name="Ohm R.A."/>
            <person name="Martin F."/>
            <person name="Silar P."/>
            <person name="Natvig D.O."/>
            <person name="Lalanne C."/>
            <person name="Gautier V."/>
            <person name="Ament-Velasquez S.L."/>
            <person name="Kruys A."/>
            <person name="Hutchinson M.I."/>
            <person name="Powell A.J."/>
            <person name="Barry K."/>
            <person name="Miller A.N."/>
            <person name="Grigoriev I.V."/>
            <person name="Debuchy R."/>
            <person name="Gladieux P."/>
            <person name="Hiltunen Thoren M."/>
            <person name="Johannesson H."/>
        </authorList>
    </citation>
    <scope>NUCLEOTIDE SEQUENCE</scope>
    <source>
        <strain evidence="4">CBS 103.79</strain>
    </source>
</reference>
<dbReference type="GO" id="GO:0008270">
    <property type="term" value="F:zinc ion binding"/>
    <property type="evidence" value="ECO:0007669"/>
    <property type="project" value="InterPro"/>
</dbReference>
<dbReference type="AlphaFoldDB" id="A0AAN6RTM0"/>
<feature type="compositionally biased region" description="Low complexity" evidence="2">
    <location>
        <begin position="503"/>
        <end position="520"/>
    </location>
</feature>
<comment type="caution">
    <text evidence="4">The sequence shown here is derived from an EMBL/GenBank/DDBJ whole genome shotgun (WGS) entry which is preliminary data.</text>
</comment>
<feature type="compositionally biased region" description="Basic residues" evidence="2">
    <location>
        <begin position="543"/>
        <end position="553"/>
    </location>
</feature>
<accession>A0AAN6RTM0</accession>
<dbReference type="PROSITE" id="PS50048">
    <property type="entry name" value="ZN2_CY6_FUNGAL_2"/>
    <property type="match status" value="1"/>
</dbReference>
<evidence type="ECO:0000313" key="4">
    <source>
        <dbReference type="EMBL" id="KAK3901686.1"/>
    </source>
</evidence>
<feature type="region of interest" description="Disordered" evidence="2">
    <location>
        <begin position="69"/>
        <end position="138"/>
    </location>
</feature>
<dbReference type="InterPro" id="IPR021858">
    <property type="entry name" value="Fun_TF"/>
</dbReference>
<evidence type="ECO:0000313" key="5">
    <source>
        <dbReference type="Proteomes" id="UP001303889"/>
    </source>
</evidence>
<dbReference type="PANTHER" id="PTHR37540:SF9">
    <property type="entry name" value="ZN(2)-C6 FUNGAL-TYPE DOMAIN-CONTAINING PROTEIN"/>
    <property type="match status" value="1"/>
</dbReference>
<keyword evidence="1" id="KW-0539">Nucleus</keyword>
<name>A0AAN6RTM0_9PEZI</name>
<proteinExistence type="predicted"/>
<feature type="compositionally biased region" description="Low complexity" evidence="2">
    <location>
        <begin position="579"/>
        <end position="588"/>
    </location>
</feature>
<dbReference type="EMBL" id="MU855562">
    <property type="protein sequence ID" value="KAK3901686.1"/>
    <property type="molecule type" value="Genomic_DNA"/>
</dbReference>
<dbReference type="InterPro" id="IPR036864">
    <property type="entry name" value="Zn2-C6_fun-type_DNA-bd_sf"/>
</dbReference>
<dbReference type="Gene3D" id="4.10.240.10">
    <property type="entry name" value="Zn(2)-C6 fungal-type DNA-binding domain"/>
    <property type="match status" value="1"/>
</dbReference>
<feature type="domain" description="Zn(2)-C6 fungal-type" evidence="3">
    <location>
        <begin position="21"/>
        <end position="52"/>
    </location>
</feature>
<organism evidence="4 5">
    <name type="scientific">Staphylotrichum tortipilum</name>
    <dbReference type="NCBI Taxonomy" id="2831512"/>
    <lineage>
        <taxon>Eukaryota</taxon>
        <taxon>Fungi</taxon>
        <taxon>Dikarya</taxon>
        <taxon>Ascomycota</taxon>
        <taxon>Pezizomycotina</taxon>
        <taxon>Sordariomycetes</taxon>
        <taxon>Sordariomycetidae</taxon>
        <taxon>Sordariales</taxon>
        <taxon>Chaetomiaceae</taxon>
        <taxon>Staphylotrichum</taxon>
    </lineage>
</organism>
<dbReference type="PROSITE" id="PS00463">
    <property type="entry name" value="ZN2_CY6_FUNGAL_1"/>
    <property type="match status" value="1"/>
</dbReference>
<evidence type="ECO:0000256" key="1">
    <source>
        <dbReference type="ARBA" id="ARBA00023242"/>
    </source>
</evidence>
<dbReference type="CDD" id="cd00067">
    <property type="entry name" value="GAL4"/>
    <property type="match status" value="1"/>
</dbReference>
<dbReference type="InterPro" id="IPR001138">
    <property type="entry name" value="Zn2Cys6_DnaBD"/>
</dbReference>
<dbReference type="Pfam" id="PF11951">
    <property type="entry name" value="Fungal_trans_2"/>
    <property type="match status" value="1"/>
</dbReference>
<keyword evidence="5" id="KW-1185">Reference proteome</keyword>
<dbReference type="SUPFAM" id="SSF57701">
    <property type="entry name" value="Zn2/Cys6 DNA-binding domain"/>
    <property type="match status" value="1"/>
</dbReference>